<evidence type="ECO:0000313" key="1">
    <source>
        <dbReference type="EMBL" id="ORX44634.1"/>
    </source>
</evidence>
<reference evidence="1 2" key="2">
    <citation type="submission" date="2016-08" db="EMBL/GenBank/DDBJ databases">
        <title>Pervasive Adenine N6-methylation of Active Genes in Fungi.</title>
        <authorList>
            <consortium name="DOE Joint Genome Institute"/>
            <person name="Mondo S.J."/>
            <person name="Dannebaum R.O."/>
            <person name="Kuo R.C."/>
            <person name="Labutti K."/>
            <person name="Haridas S."/>
            <person name="Kuo A."/>
            <person name="Salamov A."/>
            <person name="Ahrendt S.R."/>
            <person name="Lipzen A."/>
            <person name="Sullivan W."/>
            <person name="Andreopoulos W.B."/>
            <person name="Clum A."/>
            <person name="Lindquist E."/>
            <person name="Daum C."/>
            <person name="Ramamoorthy G.K."/>
            <person name="Gryganskyi A."/>
            <person name="Culley D."/>
            <person name="Magnuson J.K."/>
            <person name="James T.Y."/>
            <person name="O'Malley M.A."/>
            <person name="Stajich J.E."/>
            <person name="Spatafora J.W."/>
            <person name="Visel A."/>
            <person name="Grigoriev I.V."/>
        </authorList>
    </citation>
    <scope>NUCLEOTIDE SEQUENCE [LARGE SCALE GENOMIC DNA]</scope>
    <source>
        <strain evidence="2">finn</strain>
    </source>
</reference>
<organism evidence="1 2">
    <name type="scientific">Piromyces finnis</name>
    <dbReference type="NCBI Taxonomy" id="1754191"/>
    <lineage>
        <taxon>Eukaryota</taxon>
        <taxon>Fungi</taxon>
        <taxon>Fungi incertae sedis</taxon>
        <taxon>Chytridiomycota</taxon>
        <taxon>Chytridiomycota incertae sedis</taxon>
        <taxon>Neocallimastigomycetes</taxon>
        <taxon>Neocallimastigales</taxon>
        <taxon>Neocallimastigaceae</taxon>
        <taxon>Piromyces</taxon>
    </lineage>
</organism>
<proteinExistence type="predicted"/>
<dbReference type="InterPro" id="IPR036282">
    <property type="entry name" value="Glutathione-S-Trfase_C_sf"/>
</dbReference>
<dbReference type="Proteomes" id="UP000193719">
    <property type="component" value="Unassembled WGS sequence"/>
</dbReference>
<dbReference type="EMBL" id="MCFH01000044">
    <property type="protein sequence ID" value="ORX44634.1"/>
    <property type="molecule type" value="Genomic_DNA"/>
</dbReference>
<name>A0A1Y1V0N5_9FUNG</name>
<sequence>MSKQVKKVQTTLYLKPSLKQLELEDSLKALLAIQASGIDVKQASTKYEHFAENVILDLPENNLVIFETSAIVKYLLKDKINGLDAKDLAAVNSWVEYDKFILSKILSKDSTENPDAALEKIENALKSNNKQLGKVSSEISDIAVFSSLFVGLSYKKYDISKYPSINEWLNNKLQNQADIYSSATKKWGRVCI</sequence>
<comment type="caution">
    <text evidence="1">The sequence shown here is derived from an EMBL/GenBank/DDBJ whole genome shotgun (WGS) entry which is preliminary data.</text>
</comment>
<protein>
    <recommendedName>
        <fullName evidence="3">GST C-terminal domain-containing protein</fullName>
    </recommendedName>
</protein>
<accession>A0A1Y1V0N5</accession>
<gene>
    <name evidence="1" type="ORF">BCR36DRAFT_124117</name>
</gene>
<dbReference type="AlphaFoldDB" id="A0A1Y1V0N5"/>
<dbReference type="Gene3D" id="1.20.1050.10">
    <property type="match status" value="1"/>
</dbReference>
<evidence type="ECO:0000313" key="2">
    <source>
        <dbReference type="Proteomes" id="UP000193719"/>
    </source>
</evidence>
<reference evidence="1 2" key="1">
    <citation type="submission" date="2016-08" db="EMBL/GenBank/DDBJ databases">
        <title>Genomes of anaerobic fungi encode conserved fungal cellulosomes for biomass hydrolysis.</title>
        <authorList>
            <consortium name="DOE Joint Genome Institute"/>
            <person name="Haitjema C.H."/>
            <person name="Gilmore S.P."/>
            <person name="Henske J.K."/>
            <person name="Solomon K.V."/>
            <person name="De Groot R."/>
            <person name="Kuo A."/>
            <person name="Mondo S.J."/>
            <person name="Salamov A.A."/>
            <person name="Labutti K."/>
            <person name="Zhao Z."/>
            <person name="Chiniquy J."/>
            <person name="Barry K."/>
            <person name="Brewer H.M."/>
            <person name="Purvine S.O."/>
            <person name="Wright A.T."/>
            <person name="Boxma B."/>
            <person name="Van Alen T."/>
            <person name="Hackstein J.H."/>
            <person name="Baker S.E."/>
            <person name="Grigoriev I.V."/>
            <person name="O'Malley M.A."/>
        </authorList>
    </citation>
    <scope>NUCLEOTIDE SEQUENCE [LARGE SCALE GENOMIC DNA]</scope>
    <source>
        <strain evidence="2">finn</strain>
    </source>
</reference>
<dbReference type="Gene3D" id="3.40.30.10">
    <property type="entry name" value="Glutaredoxin"/>
    <property type="match status" value="1"/>
</dbReference>
<evidence type="ECO:0008006" key="3">
    <source>
        <dbReference type="Google" id="ProtNLM"/>
    </source>
</evidence>
<dbReference type="SUPFAM" id="SSF47616">
    <property type="entry name" value="GST C-terminal domain-like"/>
    <property type="match status" value="1"/>
</dbReference>
<keyword evidence="2" id="KW-1185">Reference proteome</keyword>